<feature type="domain" description="3-hydroxyacyl-CoA dehydrogenase NAD binding" evidence="5">
    <location>
        <begin position="2"/>
        <end position="94"/>
    </location>
</feature>
<evidence type="ECO:0000256" key="1">
    <source>
        <dbReference type="ARBA" id="ARBA00005086"/>
    </source>
</evidence>
<dbReference type="PANTHER" id="PTHR48075">
    <property type="entry name" value="3-HYDROXYACYL-COA DEHYDROGENASE FAMILY PROTEIN"/>
    <property type="match status" value="1"/>
</dbReference>
<dbReference type="InterPro" id="IPR008927">
    <property type="entry name" value="6-PGluconate_DH-like_C_sf"/>
</dbReference>
<comment type="caution">
    <text evidence="6">The sequence shown here is derived from an EMBL/GenBank/DDBJ whole genome shotgun (WGS) entry which is preliminary data.</text>
</comment>
<gene>
    <name evidence="6" type="ORF">FC695_17340</name>
</gene>
<dbReference type="EMBL" id="SZOH01001146">
    <property type="protein sequence ID" value="TKJ02135.1"/>
    <property type="molecule type" value="Genomic_DNA"/>
</dbReference>
<dbReference type="GO" id="GO:0006631">
    <property type="term" value="P:fatty acid metabolic process"/>
    <property type="evidence" value="ECO:0007669"/>
    <property type="project" value="InterPro"/>
</dbReference>
<reference evidence="6 7" key="1">
    <citation type="journal article" date="2019" name="Environ. Microbiol.">
        <title>An active ?-lactamase is a part of an orchestrated cell wall stress resistance network of Bacillus subtilis and related rhizosphere species.</title>
        <authorList>
            <person name="Bucher T."/>
            <person name="Keren-Paz A."/>
            <person name="Hausser J."/>
            <person name="Olender T."/>
            <person name="Cytryn E."/>
            <person name="Kolodkin-Gal I."/>
        </authorList>
    </citation>
    <scope>NUCLEOTIDE SEQUENCE [LARGE SCALE GENOMIC DNA]</scope>
    <source>
        <strain evidence="6 7">I32</strain>
    </source>
</reference>
<organism evidence="6 7">
    <name type="scientific">Bacillus cereus</name>
    <dbReference type="NCBI Taxonomy" id="1396"/>
    <lineage>
        <taxon>Bacteria</taxon>
        <taxon>Bacillati</taxon>
        <taxon>Bacillota</taxon>
        <taxon>Bacilli</taxon>
        <taxon>Bacillales</taxon>
        <taxon>Bacillaceae</taxon>
        <taxon>Bacillus</taxon>
        <taxon>Bacillus cereus group</taxon>
    </lineage>
</organism>
<dbReference type="Gene3D" id="1.10.1040.10">
    <property type="entry name" value="N-(1-d-carboxylethyl)-l-norvaline Dehydrogenase, domain 2"/>
    <property type="match status" value="1"/>
</dbReference>
<dbReference type="GO" id="GO:0008691">
    <property type="term" value="F:3-hydroxybutyryl-CoA dehydrogenase activity"/>
    <property type="evidence" value="ECO:0007669"/>
    <property type="project" value="UniProtKB-EC"/>
</dbReference>
<dbReference type="EC" id="1.1.1.157" evidence="6"/>
<evidence type="ECO:0000256" key="3">
    <source>
        <dbReference type="ARBA" id="ARBA00023002"/>
    </source>
</evidence>
<dbReference type="Gene3D" id="3.40.50.720">
    <property type="entry name" value="NAD(P)-binding Rossmann-like Domain"/>
    <property type="match status" value="1"/>
</dbReference>
<sequence length="194" mass="21624">AVEKMDIKKKIFANLDEIAPEHAILATNTSSLPITEIAAVTKRPEKVIGMHFMNPVPVMKLVEIIRGLATDDAVYEAIEDITKKIGKVPVEVNDFPGFVSNRILLPMINEAIYTLYEGVATKEAIDEVMKLGMNHPMGPLTLADFIGLDTCLYIMEVLHEGLGDSKYRPCPLLRKYVNAGWLGRKTGRGFYVYE</sequence>
<dbReference type="InterPro" id="IPR013328">
    <property type="entry name" value="6PGD_dom2"/>
</dbReference>
<dbReference type="InterPro" id="IPR006108">
    <property type="entry name" value="3HC_DH_C"/>
</dbReference>
<evidence type="ECO:0000259" key="5">
    <source>
        <dbReference type="Pfam" id="PF02737"/>
    </source>
</evidence>
<dbReference type="PROSITE" id="PS00067">
    <property type="entry name" value="3HCDH"/>
    <property type="match status" value="1"/>
</dbReference>
<accession>A0A9X9A8X4</accession>
<dbReference type="Proteomes" id="UP000308444">
    <property type="component" value="Unassembled WGS sequence"/>
</dbReference>
<dbReference type="SUPFAM" id="SSF51735">
    <property type="entry name" value="NAD(P)-binding Rossmann-fold domains"/>
    <property type="match status" value="1"/>
</dbReference>
<dbReference type="InterPro" id="IPR006176">
    <property type="entry name" value="3-OHacyl-CoA_DH_NAD-bd"/>
</dbReference>
<evidence type="ECO:0000313" key="7">
    <source>
        <dbReference type="Proteomes" id="UP000308444"/>
    </source>
</evidence>
<dbReference type="PANTHER" id="PTHR48075:SF5">
    <property type="entry name" value="3-HYDROXYBUTYRYL-COA DEHYDROGENASE"/>
    <property type="match status" value="1"/>
</dbReference>
<dbReference type="Pfam" id="PF02737">
    <property type="entry name" value="3HCDH_N"/>
    <property type="match status" value="1"/>
</dbReference>
<feature type="domain" description="3-hydroxyacyl-CoA dehydrogenase C-terminal" evidence="4">
    <location>
        <begin position="97"/>
        <end position="193"/>
    </location>
</feature>
<dbReference type="InterPro" id="IPR006180">
    <property type="entry name" value="3-OHacyl-CoA_DH_CS"/>
</dbReference>
<evidence type="ECO:0000259" key="4">
    <source>
        <dbReference type="Pfam" id="PF00725"/>
    </source>
</evidence>
<comment type="pathway">
    <text evidence="1">Lipid metabolism; butanoate metabolism.</text>
</comment>
<keyword evidence="3 6" id="KW-0560">Oxidoreductase</keyword>
<dbReference type="GO" id="GO:0070403">
    <property type="term" value="F:NAD+ binding"/>
    <property type="evidence" value="ECO:0007669"/>
    <property type="project" value="InterPro"/>
</dbReference>
<dbReference type="AlphaFoldDB" id="A0A9X9A8X4"/>
<name>A0A9X9A8X4_BACCE</name>
<dbReference type="SUPFAM" id="SSF48179">
    <property type="entry name" value="6-phosphogluconate dehydrogenase C-terminal domain-like"/>
    <property type="match status" value="1"/>
</dbReference>
<comment type="similarity">
    <text evidence="2">Belongs to the 3-hydroxyacyl-CoA dehydrogenase family.</text>
</comment>
<evidence type="ECO:0000256" key="2">
    <source>
        <dbReference type="ARBA" id="ARBA00009463"/>
    </source>
</evidence>
<evidence type="ECO:0000313" key="6">
    <source>
        <dbReference type="EMBL" id="TKJ02135.1"/>
    </source>
</evidence>
<feature type="non-terminal residue" evidence="6">
    <location>
        <position position="1"/>
    </location>
</feature>
<dbReference type="Pfam" id="PF00725">
    <property type="entry name" value="3HCDH"/>
    <property type="match status" value="1"/>
</dbReference>
<protein>
    <submittedName>
        <fullName evidence="6">3-hydroxybutyryl-CoA dehydrogenase</fullName>
        <ecNumber evidence="6">1.1.1.157</ecNumber>
    </submittedName>
</protein>
<dbReference type="InterPro" id="IPR036291">
    <property type="entry name" value="NAD(P)-bd_dom_sf"/>
</dbReference>
<proteinExistence type="inferred from homology"/>